<proteinExistence type="predicted"/>
<evidence type="ECO:0000313" key="1">
    <source>
        <dbReference type="EMBL" id="KAE8345317.1"/>
    </source>
</evidence>
<name>A0A5N6YIQ7_9EURO</name>
<dbReference type="EMBL" id="ML737120">
    <property type="protein sequence ID" value="KAE8345317.1"/>
    <property type="molecule type" value="Genomic_DNA"/>
</dbReference>
<reference evidence="1" key="1">
    <citation type="submission" date="2019-04" db="EMBL/GenBank/DDBJ databases">
        <title>Friends and foes A comparative genomics study of 23 Aspergillus species from section Flavi.</title>
        <authorList>
            <consortium name="DOE Joint Genome Institute"/>
            <person name="Kjaerbolling I."/>
            <person name="Vesth T."/>
            <person name="Frisvad J.C."/>
            <person name="Nybo J.L."/>
            <person name="Theobald S."/>
            <person name="Kildgaard S."/>
            <person name="Isbrandt T."/>
            <person name="Kuo A."/>
            <person name="Sato A."/>
            <person name="Lyhne E.K."/>
            <person name="Kogle M.E."/>
            <person name="Wiebenga A."/>
            <person name="Kun R.S."/>
            <person name="Lubbers R.J."/>
            <person name="Makela M.R."/>
            <person name="Barry K."/>
            <person name="Chovatia M."/>
            <person name="Clum A."/>
            <person name="Daum C."/>
            <person name="Haridas S."/>
            <person name="He G."/>
            <person name="LaButti K."/>
            <person name="Lipzen A."/>
            <person name="Mondo S."/>
            <person name="Riley R."/>
            <person name="Salamov A."/>
            <person name="Simmons B.A."/>
            <person name="Magnuson J.K."/>
            <person name="Henrissat B."/>
            <person name="Mortensen U.H."/>
            <person name="Larsen T.O."/>
            <person name="Devries R.P."/>
            <person name="Grigoriev I.V."/>
            <person name="Machida M."/>
            <person name="Baker S.E."/>
            <person name="Andersen M.R."/>
        </authorList>
    </citation>
    <scope>NUCLEOTIDE SEQUENCE</scope>
    <source>
        <strain evidence="1">CBS 117612</strain>
    </source>
</reference>
<gene>
    <name evidence="1" type="ORF">BDV24DRAFT_125776</name>
</gene>
<dbReference type="Proteomes" id="UP000325558">
    <property type="component" value="Unassembled WGS sequence"/>
</dbReference>
<organism evidence="1">
    <name type="scientific">Aspergillus arachidicola</name>
    <dbReference type="NCBI Taxonomy" id="656916"/>
    <lineage>
        <taxon>Eukaryota</taxon>
        <taxon>Fungi</taxon>
        <taxon>Dikarya</taxon>
        <taxon>Ascomycota</taxon>
        <taxon>Pezizomycotina</taxon>
        <taxon>Eurotiomycetes</taxon>
        <taxon>Eurotiomycetidae</taxon>
        <taxon>Eurotiales</taxon>
        <taxon>Aspergillaceae</taxon>
        <taxon>Aspergillus</taxon>
        <taxon>Aspergillus subgen. Circumdati</taxon>
    </lineage>
</organism>
<protein>
    <submittedName>
        <fullName evidence="1">Uncharacterized protein</fullName>
    </submittedName>
</protein>
<accession>A0A5N6YIQ7</accession>
<sequence length="151" mass="17101">MMAKAGRFGFQLICSRSAGFSVTYHKMGREMPIKLPKEEQSTSHGLLLDLSMGVHLQPFPLIIILTVERTLDPCDLIDQGVCHTNPWCEADHHRKLNKRKKVPDILRARRVACASIYRLDSCETTGDKMEIFFPFSKRALCSTNLVSIQPV</sequence>
<dbReference type="AlphaFoldDB" id="A0A5N6YIQ7"/>